<keyword evidence="6" id="KW-1015">Disulfide bond</keyword>
<evidence type="ECO:0000256" key="2">
    <source>
        <dbReference type="ARBA" id="ARBA00005375"/>
    </source>
</evidence>
<gene>
    <name evidence="9" type="primary">100116233</name>
</gene>
<dbReference type="InterPro" id="IPR029033">
    <property type="entry name" value="His_PPase_superfam"/>
</dbReference>
<dbReference type="Gene3D" id="3.40.50.1240">
    <property type="entry name" value="Phosphoglycerate mutase-like"/>
    <property type="match status" value="1"/>
</dbReference>
<protein>
    <recommendedName>
        <fullName evidence="3">acid phosphatase</fullName>
        <ecNumber evidence="3">3.1.3.2</ecNumber>
    </recommendedName>
</protein>
<evidence type="ECO:0000313" key="10">
    <source>
        <dbReference type="Proteomes" id="UP000002358"/>
    </source>
</evidence>
<dbReference type="CDD" id="cd07061">
    <property type="entry name" value="HP_HAP_like"/>
    <property type="match status" value="1"/>
</dbReference>
<reference evidence="9" key="1">
    <citation type="submission" date="2021-01" db="UniProtKB">
        <authorList>
            <consortium name="EnsemblMetazoa"/>
        </authorList>
    </citation>
    <scope>IDENTIFICATION</scope>
</reference>
<evidence type="ECO:0000256" key="4">
    <source>
        <dbReference type="ARBA" id="ARBA00022729"/>
    </source>
</evidence>
<dbReference type="InterPro" id="IPR050645">
    <property type="entry name" value="Histidine_acid_phosphatase"/>
</dbReference>
<dbReference type="KEGG" id="nvi:100116233"/>
<name>A0A7M7Q783_NASVI</name>
<sequence>MANRKNESIIHLVIITFFLLLVCAAEPQLKMLNVVFRHGDRTPTEKSSYANDPYTKRDFYPYGYGALTNSGKLRAYKLGEFLHERYKNFLGDVYLPELLYARSTDYERTKMSLQLLLAGLFPPTNVQKWHNTLNWQPIPITYKAKPDDLLGTIHLPRYQIERRRVENEREIKVELGNLRPFMSELSDLTGNYINNTLDVKNIYDTLVAESFMNLTLPDWTKEMFPRGKLIEAALFDYDICSYDNNITRALVGKLMAKISRDILTIKDHKVDDKAEDKIAKKIFLYSGHEINVVGVLRSLKLFKTHEPQYSSAVIIELFEENAKYFIKVVYYQGIATTATELQMPGCSDVLCSLEQYLAIINEVSEC</sequence>
<dbReference type="PROSITE" id="PS00616">
    <property type="entry name" value="HIS_ACID_PHOSPHAT_1"/>
    <property type="match status" value="1"/>
</dbReference>
<accession>A0A7M7Q783</accession>
<dbReference type="Proteomes" id="UP000002358">
    <property type="component" value="Chromosome 1"/>
</dbReference>
<dbReference type="InParanoid" id="A0A7M7Q783"/>
<feature type="signal peptide" evidence="8">
    <location>
        <begin position="1"/>
        <end position="25"/>
    </location>
</feature>
<dbReference type="AlphaFoldDB" id="A0A7M7Q783"/>
<dbReference type="GO" id="GO:0003993">
    <property type="term" value="F:acid phosphatase activity"/>
    <property type="evidence" value="ECO:0007669"/>
    <property type="project" value="UniProtKB-EC"/>
</dbReference>
<dbReference type="EnsemblMetazoa" id="XM_001600720">
    <property type="protein sequence ID" value="XP_001600770"/>
    <property type="gene ID" value="LOC100116233"/>
</dbReference>
<dbReference type="SMR" id="A0A7M7Q783"/>
<comment type="catalytic activity">
    <reaction evidence="1">
        <text>a phosphate monoester + H2O = an alcohol + phosphate</text>
        <dbReference type="Rhea" id="RHEA:15017"/>
        <dbReference type="ChEBI" id="CHEBI:15377"/>
        <dbReference type="ChEBI" id="CHEBI:30879"/>
        <dbReference type="ChEBI" id="CHEBI:43474"/>
        <dbReference type="ChEBI" id="CHEBI:67140"/>
        <dbReference type="EC" id="3.1.3.2"/>
    </reaction>
</comment>
<keyword evidence="4 8" id="KW-0732">Signal</keyword>
<dbReference type="EnsemblMetazoa" id="XM_031927193">
    <property type="protein sequence ID" value="XP_031783053"/>
    <property type="gene ID" value="LOC100116233"/>
</dbReference>
<dbReference type="OMA" id="THEEWAW"/>
<evidence type="ECO:0000256" key="6">
    <source>
        <dbReference type="ARBA" id="ARBA00023157"/>
    </source>
</evidence>
<dbReference type="PANTHER" id="PTHR11567:SF211">
    <property type="entry name" value="PROSTATIC ACID PHOSPHATASE"/>
    <property type="match status" value="1"/>
</dbReference>
<evidence type="ECO:0000256" key="8">
    <source>
        <dbReference type="SAM" id="SignalP"/>
    </source>
</evidence>
<dbReference type="OrthoDB" id="10257284at2759"/>
<comment type="similarity">
    <text evidence="2">Belongs to the histidine acid phosphatase family.</text>
</comment>
<evidence type="ECO:0000313" key="9">
    <source>
        <dbReference type="EnsemblMetazoa" id="XP_031783053"/>
    </source>
</evidence>
<feature type="chain" id="PRO_5036207734" description="acid phosphatase" evidence="8">
    <location>
        <begin position="26"/>
        <end position="366"/>
    </location>
</feature>
<dbReference type="InterPro" id="IPR000560">
    <property type="entry name" value="His_Pase_clade-2"/>
</dbReference>
<keyword evidence="7" id="KW-0325">Glycoprotein</keyword>
<dbReference type="Pfam" id="PF00328">
    <property type="entry name" value="His_Phos_2"/>
    <property type="match status" value="1"/>
</dbReference>
<keyword evidence="10" id="KW-1185">Reference proteome</keyword>
<evidence type="ECO:0000256" key="3">
    <source>
        <dbReference type="ARBA" id="ARBA00012646"/>
    </source>
</evidence>
<keyword evidence="5" id="KW-0378">Hydrolase</keyword>
<dbReference type="InterPro" id="IPR033379">
    <property type="entry name" value="Acid_Pase_AS"/>
</dbReference>
<dbReference type="EC" id="3.1.3.2" evidence="3"/>
<evidence type="ECO:0000256" key="7">
    <source>
        <dbReference type="ARBA" id="ARBA00023180"/>
    </source>
</evidence>
<proteinExistence type="inferred from homology"/>
<organism evidence="9 10">
    <name type="scientific">Nasonia vitripennis</name>
    <name type="common">Parasitic wasp</name>
    <dbReference type="NCBI Taxonomy" id="7425"/>
    <lineage>
        <taxon>Eukaryota</taxon>
        <taxon>Metazoa</taxon>
        <taxon>Ecdysozoa</taxon>
        <taxon>Arthropoda</taxon>
        <taxon>Hexapoda</taxon>
        <taxon>Insecta</taxon>
        <taxon>Pterygota</taxon>
        <taxon>Neoptera</taxon>
        <taxon>Endopterygota</taxon>
        <taxon>Hymenoptera</taxon>
        <taxon>Apocrita</taxon>
        <taxon>Proctotrupomorpha</taxon>
        <taxon>Chalcidoidea</taxon>
        <taxon>Pteromalidae</taxon>
        <taxon>Pteromalinae</taxon>
        <taxon>Nasonia</taxon>
    </lineage>
</organism>
<evidence type="ECO:0000256" key="1">
    <source>
        <dbReference type="ARBA" id="ARBA00000032"/>
    </source>
</evidence>
<evidence type="ECO:0000256" key="5">
    <source>
        <dbReference type="ARBA" id="ARBA00022801"/>
    </source>
</evidence>
<dbReference type="PANTHER" id="PTHR11567">
    <property type="entry name" value="ACID PHOSPHATASE-RELATED"/>
    <property type="match status" value="1"/>
</dbReference>
<dbReference type="SUPFAM" id="SSF53254">
    <property type="entry name" value="Phosphoglycerate mutase-like"/>
    <property type="match status" value="1"/>
</dbReference>